<dbReference type="SMART" id="SM01204">
    <property type="entry name" value="FIST_C"/>
    <property type="match status" value="1"/>
</dbReference>
<dbReference type="Pfam" id="PF10442">
    <property type="entry name" value="FIST_C"/>
    <property type="match status" value="1"/>
</dbReference>
<evidence type="ECO:0000259" key="1">
    <source>
        <dbReference type="SMART" id="SM00897"/>
    </source>
</evidence>
<dbReference type="Proteomes" id="UP000555552">
    <property type="component" value="Unassembled WGS sequence"/>
</dbReference>
<keyword evidence="4" id="KW-1185">Reference proteome</keyword>
<dbReference type="PANTHER" id="PTHR40252">
    <property type="entry name" value="BLR0328 PROTEIN"/>
    <property type="match status" value="1"/>
</dbReference>
<dbReference type="InterPro" id="IPR019494">
    <property type="entry name" value="FIST_C"/>
</dbReference>
<dbReference type="SMART" id="SM00897">
    <property type="entry name" value="FIST"/>
    <property type="match status" value="1"/>
</dbReference>
<dbReference type="Pfam" id="PF08495">
    <property type="entry name" value="FIST"/>
    <property type="match status" value="1"/>
</dbReference>
<dbReference type="EMBL" id="JABEMA010000196">
    <property type="protein sequence ID" value="NNH23794.1"/>
    <property type="molecule type" value="Genomic_DNA"/>
</dbReference>
<evidence type="ECO:0000313" key="4">
    <source>
        <dbReference type="Proteomes" id="UP000555552"/>
    </source>
</evidence>
<gene>
    <name evidence="3" type="ORF">HLB09_11965</name>
</gene>
<feature type="domain" description="FIST" evidence="1">
    <location>
        <begin position="36"/>
        <end position="225"/>
    </location>
</feature>
<evidence type="ECO:0008006" key="5">
    <source>
        <dbReference type="Google" id="ProtNLM"/>
    </source>
</evidence>
<dbReference type="InterPro" id="IPR013702">
    <property type="entry name" value="FIST_domain_N"/>
</dbReference>
<comment type="caution">
    <text evidence="3">The sequence shown here is derived from an EMBL/GenBank/DDBJ whole genome shotgun (WGS) entry which is preliminary data.</text>
</comment>
<protein>
    <recommendedName>
        <fullName evidence="5">Small ligand-binding sensory domain FIST</fullName>
    </recommendedName>
</protein>
<evidence type="ECO:0000259" key="2">
    <source>
        <dbReference type="SMART" id="SM01204"/>
    </source>
</evidence>
<accession>A0A849BTM3</accession>
<organism evidence="3 4">
    <name type="scientific">Pseudokineococcus marinus</name>
    <dbReference type="NCBI Taxonomy" id="351215"/>
    <lineage>
        <taxon>Bacteria</taxon>
        <taxon>Bacillati</taxon>
        <taxon>Actinomycetota</taxon>
        <taxon>Actinomycetes</taxon>
        <taxon>Kineosporiales</taxon>
        <taxon>Kineosporiaceae</taxon>
        <taxon>Pseudokineococcus</taxon>
    </lineage>
</organism>
<dbReference type="PANTHER" id="PTHR40252:SF2">
    <property type="entry name" value="BLR0328 PROTEIN"/>
    <property type="match status" value="1"/>
</dbReference>
<name>A0A849BTM3_9ACTN</name>
<proteinExistence type="predicted"/>
<reference evidence="3 4" key="1">
    <citation type="submission" date="2020-05" db="EMBL/GenBank/DDBJ databases">
        <title>MicrobeNet Type strains.</title>
        <authorList>
            <person name="Nicholson A.C."/>
        </authorList>
    </citation>
    <scope>NUCLEOTIDE SEQUENCE [LARGE SCALE GENOMIC DNA]</scope>
    <source>
        <strain evidence="3 4">JCM 14547</strain>
    </source>
</reference>
<feature type="domain" description="FIST C-domain" evidence="2">
    <location>
        <begin position="226"/>
        <end position="368"/>
    </location>
</feature>
<dbReference type="AlphaFoldDB" id="A0A849BTM3"/>
<evidence type="ECO:0000313" key="3">
    <source>
        <dbReference type="EMBL" id="NNH23794.1"/>
    </source>
</evidence>
<sequence>MGETGDRWMATSQASAAAGARRAGAEAAGRALAGRAPALVVVQSAGHLDHAEVLAGVRSETGEAPLLGGSATDAFGAEGPATDVVVTALGGSGLRAATAASSDPDVRARGVEVARALEHVAGRHRLLLLLPDGLDYSQDQLVRGVYDVAGPSVPVVGGGSSAVVGRERTALLHGGEVRRGGVVAAVLASDRPFGVGAHHGMRPVGDALVVTGSTGLEVQTLDGEPALDAYLARLSAPSAAHYDASAFAAFAQLHPLGLARRRREEARVVVGADLRNRTLQFVTPVPQGGLVRLMEGDTGSVLQAARTACDEAVGGLGDHAPAGLLVFSCVARRQLLGEEGVAAEVASVREVGGSATSVSHSFGEIARTSGYAGCHNQTLVALAV</sequence>
<dbReference type="RefSeq" id="WP_171203589.1">
    <property type="nucleotide sequence ID" value="NZ_BAAANP010000008.1"/>
</dbReference>